<dbReference type="OrthoDB" id="5139861at2"/>
<dbReference type="Proteomes" id="UP000248039">
    <property type="component" value="Unassembled WGS sequence"/>
</dbReference>
<keyword evidence="3" id="KW-1185">Reference proteome</keyword>
<evidence type="ECO:0000313" key="2">
    <source>
        <dbReference type="EMBL" id="PYC65736.1"/>
    </source>
</evidence>
<reference evidence="2 3" key="1">
    <citation type="submission" date="2018-03" db="EMBL/GenBank/DDBJ databases">
        <title>Bioinformatic expansion and discovery of thiopeptide antibiotics.</title>
        <authorList>
            <person name="Schwalen C.J."/>
            <person name="Hudson G.A."/>
            <person name="Mitchell D.A."/>
        </authorList>
    </citation>
    <scope>NUCLEOTIDE SEQUENCE [LARGE SCALE GENOMIC DNA]</scope>
    <source>
        <strain evidence="2 3">ATCC 21389</strain>
    </source>
</reference>
<accession>A0A2V4MSL5</accession>
<dbReference type="InterPro" id="IPR026001">
    <property type="entry name" value="Abi-like_C"/>
</dbReference>
<comment type="caution">
    <text evidence="2">The sequence shown here is derived from an EMBL/GenBank/DDBJ whole genome shotgun (WGS) entry which is preliminary data.</text>
</comment>
<protein>
    <recommendedName>
        <fullName evidence="1">Abortive infection protein-like C-terminal domain-containing protein</fullName>
    </recommendedName>
</protein>
<proteinExistence type="predicted"/>
<organism evidence="2 3">
    <name type="scientific">Streptomyces tateyamensis</name>
    <dbReference type="NCBI Taxonomy" id="565073"/>
    <lineage>
        <taxon>Bacteria</taxon>
        <taxon>Bacillati</taxon>
        <taxon>Actinomycetota</taxon>
        <taxon>Actinomycetes</taxon>
        <taxon>Kitasatosporales</taxon>
        <taxon>Streptomycetaceae</taxon>
        <taxon>Streptomyces</taxon>
    </lineage>
</organism>
<gene>
    <name evidence="2" type="ORF">C7C46_32315</name>
</gene>
<name>A0A2V4MSL5_9ACTN</name>
<dbReference type="EMBL" id="PYBW01000199">
    <property type="protein sequence ID" value="PYC65736.1"/>
    <property type="molecule type" value="Genomic_DNA"/>
</dbReference>
<evidence type="ECO:0000313" key="3">
    <source>
        <dbReference type="Proteomes" id="UP000248039"/>
    </source>
</evidence>
<feature type="domain" description="Abortive infection protein-like C-terminal" evidence="1">
    <location>
        <begin position="188"/>
        <end position="271"/>
    </location>
</feature>
<dbReference type="Pfam" id="PF14355">
    <property type="entry name" value="Abi_C"/>
    <property type="match status" value="1"/>
</dbReference>
<evidence type="ECO:0000259" key="1">
    <source>
        <dbReference type="Pfam" id="PF14355"/>
    </source>
</evidence>
<dbReference type="AlphaFoldDB" id="A0A2V4MSL5"/>
<sequence>MVIGRPELISPATRNAFRSLCTDIVLRVIETSWENQGFAPVAPGDLRYQDSGARRTAFQSYAQAVDWTDPAHVDRALIVFEDLVLHGIREGWQGTWMDEIAVPLERDGLTVSERGRIAWVRPPLRSQAQDLSGLRDPSGILAELQRVSRDLASDPAGAIGSAKQLIEATAKTVLLERGLAVDENAKVPALVKQAQKALALDASAVTPGPDGTDAVKKILGGVAAIAVGVAELRNRGYGTGHGQASTPTGLGARHAHLAANAALTWCELMLDTLRDPAAPWRKATQQPTT</sequence>